<evidence type="ECO:0000313" key="5">
    <source>
        <dbReference type="Proteomes" id="UP000322887"/>
    </source>
</evidence>
<dbReference type="PROSITE" id="PS00893">
    <property type="entry name" value="NUDIX_BOX"/>
    <property type="match status" value="1"/>
</dbReference>
<dbReference type="PROSITE" id="PS51462">
    <property type="entry name" value="NUDIX"/>
    <property type="match status" value="1"/>
</dbReference>
<reference evidence="4 5" key="1">
    <citation type="submission" date="2019-08" db="EMBL/GenBank/DDBJ databases">
        <title>Deep-cultivation of Planctomycetes and their phenomic and genomic characterization uncovers novel biology.</title>
        <authorList>
            <person name="Wiegand S."/>
            <person name="Jogler M."/>
            <person name="Boedeker C."/>
            <person name="Pinto D."/>
            <person name="Vollmers J."/>
            <person name="Rivas-Marin E."/>
            <person name="Kohn T."/>
            <person name="Peeters S.H."/>
            <person name="Heuer A."/>
            <person name="Rast P."/>
            <person name="Oberbeckmann S."/>
            <person name="Bunk B."/>
            <person name="Jeske O."/>
            <person name="Meyerdierks A."/>
            <person name="Storesund J.E."/>
            <person name="Kallscheuer N."/>
            <person name="Luecker S."/>
            <person name="Lage O.M."/>
            <person name="Pohl T."/>
            <person name="Merkel B.J."/>
            <person name="Hornburger P."/>
            <person name="Mueller R.-W."/>
            <person name="Bruemmer F."/>
            <person name="Labrenz M."/>
            <person name="Spormann A.M."/>
            <person name="Op den Camp H."/>
            <person name="Overmann J."/>
            <person name="Amann R."/>
            <person name="Jetten M.S.M."/>
            <person name="Mascher T."/>
            <person name="Medema M.H."/>
            <person name="Devos D.P."/>
            <person name="Kaster A.-K."/>
            <person name="Ovreas L."/>
            <person name="Rohde M."/>
            <person name="Galperin M.Y."/>
            <person name="Jogler C."/>
        </authorList>
    </citation>
    <scope>NUCLEOTIDE SEQUENCE [LARGE SCALE GENOMIC DNA]</scope>
    <source>
        <strain evidence="4 5">DSM 8797</strain>
    </source>
</reference>
<evidence type="ECO:0000256" key="2">
    <source>
        <dbReference type="RuleBase" id="RU003476"/>
    </source>
</evidence>
<protein>
    <submittedName>
        <fullName evidence="4">RNA pyrophosphohydrolase</fullName>
    </submittedName>
</protein>
<dbReference type="RefSeq" id="WP_002644152.1">
    <property type="nucleotide sequence ID" value="NZ_CP042910.1"/>
</dbReference>
<dbReference type="InterPro" id="IPR020084">
    <property type="entry name" value="NUDIX_hydrolase_CS"/>
</dbReference>
<dbReference type="EMBL" id="CP042910">
    <property type="protein sequence ID" value="QEG15048.1"/>
    <property type="molecule type" value="Genomic_DNA"/>
</dbReference>
<comment type="similarity">
    <text evidence="2">Belongs to the Nudix hydrolase family.</text>
</comment>
<evidence type="ECO:0000313" key="4">
    <source>
        <dbReference type="EMBL" id="QEG15048.1"/>
    </source>
</evidence>
<sequence>MTYRNRVFLYITNEDHLLVFDHVDFPEAGTQIPGGTIEPGEIPEDAALREAREETGLNGFSSPVLIARQKMDLEPFGKQEIIDAWFYHLQYEGERKARWRHAEQTPGDGSAQPILFELYWVPLHGEVSLNGADGMYLEQVCERMKCE</sequence>
<name>A0ABX5YH35_9PLAN</name>
<dbReference type="Gene3D" id="3.90.79.10">
    <property type="entry name" value="Nucleoside Triphosphate Pyrophosphohydrolase"/>
    <property type="match status" value="1"/>
</dbReference>
<keyword evidence="5" id="KW-1185">Reference proteome</keyword>
<dbReference type="PRINTS" id="PR00502">
    <property type="entry name" value="NUDIXFAMILY"/>
</dbReference>
<evidence type="ECO:0000259" key="3">
    <source>
        <dbReference type="PROSITE" id="PS51462"/>
    </source>
</evidence>
<organism evidence="4 5">
    <name type="scientific">Gimesia maris</name>
    <dbReference type="NCBI Taxonomy" id="122"/>
    <lineage>
        <taxon>Bacteria</taxon>
        <taxon>Pseudomonadati</taxon>
        <taxon>Planctomycetota</taxon>
        <taxon>Planctomycetia</taxon>
        <taxon>Planctomycetales</taxon>
        <taxon>Planctomycetaceae</taxon>
        <taxon>Gimesia</taxon>
    </lineage>
</organism>
<accession>A0ABX5YH35</accession>
<dbReference type="CDD" id="cd04663">
    <property type="entry name" value="NUDIX_Hydrolase"/>
    <property type="match status" value="1"/>
</dbReference>
<dbReference type="Proteomes" id="UP000322887">
    <property type="component" value="Chromosome"/>
</dbReference>
<dbReference type="InterPro" id="IPR015797">
    <property type="entry name" value="NUDIX_hydrolase-like_dom_sf"/>
</dbReference>
<gene>
    <name evidence="4" type="primary">rppH</name>
    <name evidence="4" type="ORF">GmarT_08860</name>
</gene>
<evidence type="ECO:0000256" key="1">
    <source>
        <dbReference type="ARBA" id="ARBA00022801"/>
    </source>
</evidence>
<dbReference type="SUPFAM" id="SSF55811">
    <property type="entry name" value="Nudix"/>
    <property type="match status" value="1"/>
</dbReference>
<dbReference type="InterPro" id="IPR000086">
    <property type="entry name" value="NUDIX_hydrolase_dom"/>
</dbReference>
<dbReference type="InterPro" id="IPR020476">
    <property type="entry name" value="Nudix_hydrolase"/>
</dbReference>
<dbReference type="GeneID" id="98645550"/>
<dbReference type="Pfam" id="PF00293">
    <property type="entry name" value="NUDIX"/>
    <property type="match status" value="1"/>
</dbReference>
<keyword evidence="1 2" id="KW-0378">Hydrolase</keyword>
<feature type="domain" description="Nudix hydrolase" evidence="3">
    <location>
        <begin position="2"/>
        <end position="147"/>
    </location>
</feature>
<proteinExistence type="inferred from homology"/>